<dbReference type="RefSeq" id="XP_047844309.1">
    <property type="nucleotide sequence ID" value="XM_047988315.1"/>
</dbReference>
<evidence type="ECO:0000256" key="2">
    <source>
        <dbReference type="ARBA" id="ARBA00022723"/>
    </source>
</evidence>
<dbReference type="GO" id="GO:0000978">
    <property type="term" value="F:RNA polymerase II cis-regulatory region sequence-specific DNA binding"/>
    <property type="evidence" value="ECO:0007669"/>
    <property type="project" value="InterPro"/>
</dbReference>
<feature type="compositionally biased region" description="Low complexity" evidence="8">
    <location>
        <begin position="1226"/>
        <end position="1251"/>
    </location>
</feature>
<proteinExistence type="predicted"/>
<dbReference type="GO" id="GO:0000981">
    <property type="term" value="F:DNA-binding transcription factor activity, RNA polymerase II-specific"/>
    <property type="evidence" value="ECO:0007669"/>
    <property type="project" value="InterPro"/>
</dbReference>
<dbReference type="PANTHER" id="PTHR40626">
    <property type="entry name" value="MIP31509P"/>
    <property type="match status" value="1"/>
</dbReference>
<sequence length="1305" mass="143784">MSQSVIQWNRRPISPTMAHTPPDCPPGEEEPRLEKSPGKQSEAASNFAGAEDPLPFAPATAPVLSRRLSSARKSLAVYTCDVCKPRKTFTRLENLRGHQLSHKEPEFSCRFPGCGKVFHRADLLESHKQRHQVQSDAFRSDGQYLSSSSIASDERGIFTSNATPLDVLETLGSWKPIAPNVPKGDTAFDARSLDMSAPEQSEASNSTAPTSVYISSVGPTAKADPDDVRAPPQNATESGPASEAQRQQASDHSPSESAQQVVKKDKRESHAERLNDQEAQAFWKRPYIHSFAKEIAIAISSQNLSAKERDSLAAALPRLLKSFARAVGHEDPSRLHQGLAKTVLRWRESIAGAVINMLSTREEEKDEEEEGKRLRPIERDTMAFGHHSVPAPKQDQASPGSGTGSADDLEDYSENPQTFHTLLTRSRVGSMDSGGYGLSDKELGDHELDDYTEFQKHRAIFSKSPAFQVLLTSIVQQVKFETVGRWNATADVRRMISTALREAGPRLRRHSLRSLTLSIPRPRQFFEDQDYDFDGPLARQRYGCREDDLSSWESFEDRDYDVPPREILDRVLVLIGVGRQAWATTCLDYVQSIWPSIGQPLLEIYLLLLRRDEIFTRIVSSNTFLTAKAEDRGRSALVTVTGSSASILEIGEALAWLSVAFSPGSLDDVVVSSYPQGFVDGDVVRFEANYELGQPTTGIEKGGCWVDLFSNPVLASGYPIPKRPDALANAGIEMSLHMMGQLLNTNKTSIFKGMILLKGVSSMLVPAGRHEGFILWHLISNHNGSYLSYSDPRVERIRKDYLKELSMGELELSRHIVGWCAEAINHTGCADANYNIRWSGLDQPRAGCAFEKVTITAGHYITSGVSCVLGKKDKPVHAWKRDDYVVRLKWISKKFVVLYDVRDRRAWLVDGASALLHLVRASLKHDQNDAFSSLCLFDASSFKESGRPGTGKSASIEILTNKHNIGLPLYENPDSSKKKISVDEAGNQSSVLSVTQANYTLRQRIDSICHTLEQIVAHQADVSSEDGVGFRVKTTLRRQLEGFNFMDVATDEDPIWPRVTTLRVTGRGWVDFARSIHAVTLFGSRFGELIRPATRGRNACGNCLFNAEVPKGRDYLAVCVPEVEEILEKCGSQGTIPWRLVDDIYWHAPGKTFEPCTCSGSPPAIARTDRVQVLLPSLLPNFWTRGLRSPAADPSLTPRGAYLFGHSQRFPLRWKDQGLPEEGEPDQTPADDAPQDSGLGSSLSMSSGSNNEEGRATASSTSQAGSHAPSGSLEHEAGVASGGTASKPRRPPALGRFATTISKLR</sequence>
<dbReference type="InterPro" id="IPR013087">
    <property type="entry name" value="Znf_C2H2_type"/>
</dbReference>
<dbReference type="Pfam" id="PF00096">
    <property type="entry name" value="zf-C2H2"/>
    <property type="match status" value="1"/>
</dbReference>
<feature type="domain" description="C2H2-type" evidence="9">
    <location>
        <begin position="107"/>
        <end position="136"/>
    </location>
</feature>
<feature type="region of interest" description="Disordered" evidence="8">
    <location>
        <begin position="1"/>
        <end position="56"/>
    </location>
</feature>
<evidence type="ECO:0000256" key="1">
    <source>
        <dbReference type="ARBA" id="ARBA00004123"/>
    </source>
</evidence>
<keyword evidence="6" id="KW-0539">Nucleus</keyword>
<keyword evidence="11" id="KW-1185">Reference proteome</keyword>
<dbReference type="KEGG" id="ptkz:JDV02_006880"/>
<name>A0A9Q8QJA3_9HYPO</name>
<comment type="subcellular location">
    <subcellularLocation>
        <location evidence="1">Nucleus</location>
    </subcellularLocation>
</comment>
<dbReference type="OrthoDB" id="1658288at2759"/>
<evidence type="ECO:0000313" key="11">
    <source>
        <dbReference type="Proteomes" id="UP000829364"/>
    </source>
</evidence>
<keyword evidence="4 7" id="KW-0863">Zinc-finger</keyword>
<feature type="region of interest" description="Disordered" evidence="8">
    <location>
        <begin position="1216"/>
        <end position="1305"/>
    </location>
</feature>
<dbReference type="GO" id="GO:0000785">
    <property type="term" value="C:chromatin"/>
    <property type="evidence" value="ECO:0007669"/>
    <property type="project" value="TreeGrafter"/>
</dbReference>
<keyword evidence="5" id="KW-0862">Zinc</keyword>
<feature type="compositionally biased region" description="Polar residues" evidence="8">
    <location>
        <begin position="233"/>
        <end position="260"/>
    </location>
</feature>
<dbReference type="PROSITE" id="PS50157">
    <property type="entry name" value="ZINC_FINGER_C2H2_2"/>
    <property type="match status" value="1"/>
</dbReference>
<evidence type="ECO:0000313" key="10">
    <source>
        <dbReference type="EMBL" id="UNI20828.1"/>
    </source>
</evidence>
<dbReference type="EMBL" id="CP086359">
    <property type="protein sequence ID" value="UNI20828.1"/>
    <property type="molecule type" value="Genomic_DNA"/>
</dbReference>
<evidence type="ECO:0000256" key="4">
    <source>
        <dbReference type="ARBA" id="ARBA00022771"/>
    </source>
</evidence>
<evidence type="ECO:0000256" key="5">
    <source>
        <dbReference type="ARBA" id="ARBA00022833"/>
    </source>
</evidence>
<feature type="region of interest" description="Disordered" evidence="8">
    <location>
        <begin position="194"/>
        <end position="270"/>
    </location>
</feature>
<dbReference type="PROSITE" id="PS00028">
    <property type="entry name" value="ZINC_FINGER_C2H2_1"/>
    <property type="match status" value="1"/>
</dbReference>
<reference evidence="10" key="1">
    <citation type="submission" date="2021-11" db="EMBL/GenBank/DDBJ databases">
        <title>Purpureocillium_takamizusanense_genome.</title>
        <authorList>
            <person name="Nguyen N.-H."/>
        </authorList>
    </citation>
    <scope>NUCLEOTIDE SEQUENCE</scope>
    <source>
        <strain evidence="10">PT3</strain>
    </source>
</reference>
<evidence type="ECO:0000259" key="9">
    <source>
        <dbReference type="PROSITE" id="PS50157"/>
    </source>
</evidence>
<evidence type="ECO:0000256" key="3">
    <source>
        <dbReference type="ARBA" id="ARBA00022737"/>
    </source>
</evidence>
<accession>A0A9Q8QJA3</accession>
<dbReference type="InterPro" id="IPR036236">
    <property type="entry name" value="Znf_C2H2_sf"/>
</dbReference>
<dbReference type="PANTHER" id="PTHR40626:SF11">
    <property type="entry name" value="ZINC FINGER PROTEIN YPR022C"/>
    <property type="match status" value="1"/>
</dbReference>
<dbReference type="Proteomes" id="UP000829364">
    <property type="component" value="Chromosome 6"/>
</dbReference>
<gene>
    <name evidence="10" type="ORF">JDV02_006880</name>
</gene>
<evidence type="ECO:0000256" key="8">
    <source>
        <dbReference type="SAM" id="MobiDB-lite"/>
    </source>
</evidence>
<organism evidence="10 11">
    <name type="scientific">Purpureocillium takamizusanense</name>
    <dbReference type="NCBI Taxonomy" id="2060973"/>
    <lineage>
        <taxon>Eukaryota</taxon>
        <taxon>Fungi</taxon>
        <taxon>Dikarya</taxon>
        <taxon>Ascomycota</taxon>
        <taxon>Pezizomycotina</taxon>
        <taxon>Sordariomycetes</taxon>
        <taxon>Hypocreomycetidae</taxon>
        <taxon>Hypocreales</taxon>
        <taxon>Ophiocordycipitaceae</taxon>
        <taxon>Purpureocillium</taxon>
    </lineage>
</organism>
<keyword evidence="3" id="KW-0677">Repeat</keyword>
<dbReference type="SUPFAM" id="SSF57667">
    <property type="entry name" value="beta-beta-alpha zinc fingers"/>
    <property type="match status" value="1"/>
</dbReference>
<dbReference type="GO" id="GO:0005634">
    <property type="term" value="C:nucleus"/>
    <property type="evidence" value="ECO:0007669"/>
    <property type="project" value="UniProtKB-SubCell"/>
</dbReference>
<evidence type="ECO:0000256" key="6">
    <source>
        <dbReference type="ARBA" id="ARBA00023242"/>
    </source>
</evidence>
<dbReference type="SMART" id="SM00355">
    <property type="entry name" value="ZnF_C2H2"/>
    <property type="match status" value="2"/>
</dbReference>
<dbReference type="GO" id="GO:0008270">
    <property type="term" value="F:zinc ion binding"/>
    <property type="evidence" value="ECO:0007669"/>
    <property type="project" value="UniProtKB-KW"/>
</dbReference>
<protein>
    <recommendedName>
        <fullName evidence="9">C2H2-type domain-containing protein</fullName>
    </recommendedName>
</protein>
<dbReference type="InterPro" id="IPR051059">
    <property type="entry name" value="VerF-like"/>
</dbReference>
<feature type="region of interest" description="Disordered" evidence="8">
    <location>
        <begin position="385"/>
        <end position="413"/>
    </location>
</feature>
<dbReference type="Gene3D" id="3.30.160.60">
    <property type="entry name" value="Classic Zinc Finger"/>
    <property type="match status" value="1"/>
</dbReference>
<keyword evidence="2" id="KW-0479">Metal-binding</keyword>
<evidence type="ECO:0000256" key="7">
    <source>
        <dbReference type="PROSITE-ProRule" id="PRU00042"/>
    </source>
</evidence>
<dbReference type="GeneID" id="72068829"/>
<feature type="compositionally biased region" description="Polar residues" evidence="8">
    <location>
        <begin position="198"/>
        <end position="218"/>
    </location>
</feature>